<organism evidence="3">
    <name type="scientific">Caenorhabditis brenneri</name>
    <name type="common">Nematode worm</name>
    <dbReference type="NCBI Taxonomy" id="135651"/>
    <lineage>
        <taxon>Eukaryota</taxon>
        <taxon>Metazoa</taxon>
        <taxon>Ecdysozoa</taxon>
        <taxon>Nematoda</taxon>
        <taxon>Chromadorea</taxon>
        <taxon>Rhabditida</taxon>
        <taxon>Rhabditina</taxon>
        <taxon>Rhabditomorpha</taxon>
        <taxon>Rhabditoidea</taxon>
        <taxon>Rhabditidae</taxon>
        <taxon>Peloderinae</taxon>
        <taxon>Caenorhabditis</taxon>
    </lineage>
</organism>
<name>G0MDK1_CAEBE</name>
<proteinExistence type="predicted"/>
<protein>
    <submittedName>
        <fullName evidence="2">Uncharacterized protein</fullName>
    </submittedName>
</protein>
<dbReference type="InParanoid" id="G0MDK1"/>
<sequence length="87" mass="9737">MGGYTSMLSGTISTSHIKAMKEYNALPAAEQAVWNITRPVNQIGWFELAPYVVISFFGLMAAVMIYLLYATKKMTEELDDEKVPIDD</sequence>
<reference evidence="3" key="1">
    <citation type="submission" date="2011-07" db="EMBL/GenBank/DDBJ databases">
        <authorList>
            <consortium name="Caenorhabditis brenneri Sequencing and Analysis Consortium"/>
            <person name="Wilson R.K."/>
        </authorList>
    </citation>
    <scope>NUCLEOTIDE SEQUENCE [LARGE SCALE GENOMIC DNA]</scope>
    <source>
        <strain evidence="3">PB2801</strain>
    </source>
</reference>
<evidence type="ECO:0000313" key="2">
    <source>
        <dbReference type="EMBL" id="EGT49462.1"/>
    </source>
</evidence>
<keyword evidence="1" id="KW-1133">Transmembrane helix</keyword>
<gene>
    <name evidence="2" type="ORF">CAEBREN_00651</name>
</gene>
<dbReference type="EMBL" id="GL379790">
    <property type="protein sequence ID" value="EGT49462.1"/>
    <property type="molecule type" value="Genomic_DNA"/>
</dbReference>
<keyword evidence="1" id="KW-0812">Transmembrane</keyword>
<accession>G0MDK1</accession>
<keyword evidence="3" id="KW-1185">Reference proteome</keyword>
<evidence type="ECO:0000256" key="1">
    <source>
        <dbReference type="SAM" id="Phobius"/>
    </source>
</evidence>
<dbReference type="HOGENOM" id="CLU_2485321_0_0_1"/>
<keyword evidence="1" id="KW-0472">Membrane</keyword>
<dbReference type="Proteomes" id="UP000008068">
    <property type="component" value="Unassembled WGS sequence"/>
</dbReference>
<feature type="transmembrane region" description="Helical" evidence="1">
    <location>
        <begin position="48"/>
        <end position="69"/>
    </location>
</feature>
<evidence type="ECO:0000313" key="3">
    <source>
        <dbReference type="Proteomes" id="UP000008068"/>
    </source>
</evidence>
<dbReference type="AlphaFoldDB" id="G0MDK1"/>